<evidence type="ECO:0000313" key="5">
    <source>
        <dbReference type="Proteomes" id="UP000215134"/>
    </source>
</evidence>
<dbReference type="PANTHER" id="PTHR22916">
    <property type="entry name" value="GLYCOSYLTRANSFERASE"/>
    <property type="match status" value="1"/>
</dbReference>
<dbReference type="GO" id="GO:0050501">
    <property type="term" value="F:hyaluronan synthase activity"/>
    <property type="evidence" value="ECO:0007669"/>
    <property type="project" value="UniProtKB-EC"/>
</dbReference>
<proteinExistence type="predicted"/>
<dbReference type="SUPFAM" id="SSF53448">
    <property type="entry name" value="Nucleotide-diphospho-sugar transferases"/>
    <property type="match status" value="1"/>
</dbReference>
<dbReference type="Gene3D" id="3.90.550.10">
    <property type="entry name" value="Spore Coat Polysaccharide Biosynthesis Protein SpsA, Chain A"/>
    <property type="match status" value="1"/>
</dbReference>
<keyword evidence="5" id="KW-1185">Reference proteome</keyword>
<dbReference type="GeneID" id="75027999"/>
<dbReference type="PANTHER" id="PTHR22916:SF51">
    <property type="entry name" value="GLYCOSYLTRANSFERASE EPSH-RELATED"/>
    <property type="match status" value="1"/>
</dbReference>
<dbReference type="CDD" id="cd00761">
    <property type="entry name" value="Glyco_tranf_GTA_type"/>
    <property type="match status" value="1"/>
</dbReference>
<dbReference type="Pfam" id="PF00535">
    <property type="entry name" value="Glycos_transf_2"/>
    <property type="match status" value="1"/>
</dbReference>
<evidence type="ECO:0000256" key="1">
    <source>
        <dbReference type="ARBA" id="ARBA00022676"/>
    </source>
</evidence>
<keyword evidence="1 4" id="KW-0328">Glycosyltransferase</keyword>
<protein>
    <submittedName>
        <fullName evidence="4">Hyaluronan synthase</fullName>
        <ecNumber evidence="4">2.4.1.212</ecNumber>
    </submittedName>
</protein>
<accession>A0A240C635</accession>
<keyword evidence="2 4" id="KW-0808">Transferase</keyword>
<evidence type="ECO:0000256" key="2">
    <source>
        <dbReference type="ARBA" id="ARBA00022679"/>
    </source>
</evidence>
<dbReference type="InterPro" id="IPR029044">
    <property type="entry name" value="Nucleotide-diphossugar_trans"/>
</dbReference>
<dbReference type="NCBIfam" id="NF007482">
    <property type="entry name" value="PRK10073.1"/>
    <property type="match status" value="1"/>
</dbReference>
<organism evidence="4 5">
    <name type="scientific">Serratia ficaria</name>
    <dbReference type="NCBI Taxonomy" id="61651"/>
    <lineage>
        <taxon>Bacteria</taxon>
        <taxon>Pseudomonadati</taxon>
        <taxon>Pseudomonadota</taxon>
        <taxon>Gammaproteobacteria</taxon>
        <taxon>Enterobacterales</taxon>
        <taxon>Yersiniaceae</taxon>
        <taxon>Serratia</taxon>
    </lineage>
</organism>
<dbReference type="OrthoDB" id="6813549at2"/>
<dbReference type="InterPro" id="IPR001173">
    <property type="entry name" value="Glyco_trans_2-like"/>
</dbReference>
<dbReference type="AlphaFoldDB" id="A0A240C635"/>
<reference evidence="4 5" key="1">
    <citation type="submission" date="2017-06" db="EMBL/GenBank/DDBJ databases">
        <authorList>
            <consortium name="Pathogen Informatics"/>
        </authorList>
    </citation>
    <scope>NUCLEOTIDE SEQUENCE [LARGE SCALE GENOMIC DNA]</scope>
    <source>
        <strain evidence="4 5">NCTC12148</strain>
    </source>
</reference>
<sequence length="333" mass="38620">MSLMLSVIVPLHNAGSLFEPFLASLLAQHERRLEVIIVNDGSTDGSGDIAHRYAAQHPHIRVIDQANAGVSNARNAGLAIARGKYVAFPDADDLLAPEMYSTLLEQAEKHQLDVMQCNGERYFASQDELKPIFPAQRLSSTAVIDGVQWFERALKSRRFIHVVWLAIYRLDFIKQHRLYFEPGLHHQDIPWTTEVMFNAQRVKYLSKPLYRQRVHDRSISNRRRTGNANVQYQRHYMKIVEMLTQLNHRYADKIDLRPAFHWQIAREALGICHSIRREPELTAQCRITEEFYRRGIDKAMAANARGIKQGWHVMLWRHRLKQWHGRSGCSQPA</sequence>
<name>A0A240C635_SERFI</name>
<dbReference type="STRING" id="1411141.GCA_001590885_00121"/>
<evidence type="ECO:0000259" key="3">
    <source>
        <dbReference type="Pfam" id="PF00535"/>
    </source>
</evidence>
<dbReference type="EC" id="2.4.1.212" evidence="4"/>
<dbReference type="EMBL" id="LT906479">
    <property type="protein sequence ID" value="SNW02568.1"/>
    <property type="molecule type" value="Genomic_DNA"/>
</dbReference>
<dbReference type="RefSeq" id="WP_061794581.1">
    <property type="nucleotide sequence ID" value="NZ_CAMISE010000002.1"/>
</dbReference>
<dbReference type="Proteomes" id="UP000215134">
    <property type="component" value="Chromosome 1"/>
</dbReference>
<evidence type="ECO:0000313" key="4">
    <source>
        <dbReference type="EMBL" id="SNW02568.1"/>
    </source>
</evidence>
<dbReference type="KEGG" id="sfj:SAMEA4384070_2852"/>
<feature type="domain" description="Glycosyltransferase 2-like" evidence="3">
    <location>
        <begin position="6"/>
        <end position="131"/>
    </location>
</feature>
<gene>
    <name evidence="4" type="primary">hyaD</name>
    <name evidence="4" type="ORF">SAMEA4384070_02852</name>
</gene>